<name>A0A4S3ZUJ7_9FLAO</name>
<evidence type="ECO:0008006" key="3">
    <source>
        <dbReference type="Google" id="ProtNLM"/>
    </source>
</evidence>
<evidence type="ECO:0000313" key="1">
    <source>
        <dbReference type="EMBL" id="THF49406.1"/>
    </source>
</evidence>
<keyword evidence="2" id="KW-1185">Reference proteome</keyword>
<dbReference type="Pfam" id="PF19891">
    <property type="entry name" value="DUF6364"/>
    <property type="match status" value="1"/>
</dbReference>
<accession>A0A4S3ZUJ7</accession>
<protein>
    <recommendedName>
        <fullName evidence="3">Ribbon-helix-helix protein, copG family</fullName>
    </recommendedName>
</protein>
<dbReference type="OrthoDB" id="6198066at2"/>
<dbReference type="GO" id="GO:0006355">
    <property type="term" value="P:regulation of DNA-templated transcription"/>
    <property type="evidence" value="ECO:0007669"/>
    <property type="project" value="InterPro"/>
</dbReference>
<gene>
    <name evidence="1" type="ORF">E6C50_11685</name>
</gene>
<dbReference type="SUPFAM" id="SSF47598">
    <property type="entry name" value="Ribbon-helix-helix"/>
    <property type="match status" value="1"/>
</dbReference>
<dbReference type="RefSeq" id="WP_136403414.1">
    <property type="nucleotide sequence ID" value="NZ_SSNZ01000005.1"/>
</dbReference>
<dbReference type="AlphaFoldDB" id="A0A4S3ZUJ7"/>
<reference evidence="1 2" key="1">
    <citation type="submission" date="2019-04" db="EMBL/GenBank/DDBJ databases">
        <title>Flavobacterium sp. nov. isolated from construction timber.</title>
        <authorList>
            <person name="Lin S.-Y."/>
            <person name="Chang C.-T."/>
            <person name="Young C.-C."/>
        </authorList>
    </citation>
    <scope>NUCLEOTIDE SEQUENCE [LARGE SCALE GENOMIC DNA]</scope>
    <source>
        <strain evidence="1 2">CC-CTC003</strain>
    </source>
</reference>
<dbReference type="Proteomes" id="UP000307507">
    <property type="component" value="Unassembled WGS sequence"/>
</dbReference>
<evidence type="ECO:0000313" key="2">
    <source>
        <dbReference type="Proteomes" id="UP000307507"/>
    </source>
</evidence>
<proteinExistence type="predicted"/>
<comment type="caution">
    <text evidence="1">The sequence shown here is derived from an EMBL/GenBank/DDBJ whole genome shotgun (WGS) entry which is preliminary data.</text>
</comment>
<dbReference type="EMBL" id="SSNZ01000005">
    <property type="protein sequence ID" value="THF49406.1"/>
    <property type="molecule type" value="Genomic_DNA"/>
</dbReference>
<sequence length="85" mass="9971">MDRKLTLKLDKEVIEKAKEYASRNKKSLSRIIESYLQSLTSDDPRDNSEEIKISPFVKELSQPTAIPEDFDYKKELGNHYSKKHQ</sequence>
<dbReference type="InterPro" id="IPR045944">
    <property type="entry name" value="DUF6364"/>
</dbReference>
<organism evidence="1 2">
    <name type="scientific">Flavobacterium supellecticarium</name>
    <dbReference type="NCBI Taxonomy" id="2565924"/>
    <lineage>
        <taxon>Bacteria</taxon>
        <taxon>Pseudomonadati</taxon>
        <taxon>Bacteroidota</taxon>
        <taxon>Flavobacteriia</taxon>
        <taxon>Flavobacteriales</taxon>
        <taxon>Flavobacteriaceae</taxon>
        <taxon>Flavobacterium</taxon>
    </lineage>
</organism>
<dbReference type="InterPro" id="IPR010985">
    <property type="entry name" value="Ribbon_hlx_hlx"/>
</dbReference>